<reference evidence="2 3" key="1">
    <citation type="submission" date="2019-03" db="EMBL/GenBank/DDBJ databases">
        <title>First draft genome of Liparis tanakae, snailfish: a comprehensive survey of snailfish specific genes.</title>
        <authorList>
            <person name="Kim W."/>
            <person name="Song I."/>
            <person name="Jeong J.-H."/>
            <person name="Kim D."/>
            <person name="Kim S."/>
            <person name="Ryu S."/>
            <person name="Song J.Y."/>
            <person name="Lee S.K."/>
        </authorList>
    </citation>
    <scope>NUCLEOTIDE SEQUENCE [LARGE SCALE GENOMIC DNA]</scope>
    <source>
        <tissue evidence="2">Muscle</tissue>
    </source>
</reference>
<name>A0A4Z2HPK1_9TELE</name>
<organism evidence="2 3">
    <name type="scientific">Liparis tanakae</name>
    <name type="common">Tanaka's snailfish</name>
    <dbReference type="NCBI Taxonomy" id="230148"/>
    <lineage>
        <taxon>Eukaryota</taxon>
        <taxon>Metazoa</taxon>
        <taxon>Chordata</taxon>
        <taxon>Craniata</taxon>
        <taxon>Vertebrata</taxon>
        <taxon>Euteleostomi</taxon>
        <taxon>Actinopterygii</taxon>
        <taxon>Neopterygii</taxon>
        <taxon>Teleostei</taxon>
        <taxon>Neoteleostei</taxon>
        <taxon>Acanthomorphata</taxon>
        <taxon>Eupercaria</taxon>
        <taxon>Perciformes</taxon>
        <taxon>Cottioidei</taxon>
        <taxon>Cottales</taxon>
        <taxon>Liparidae</taxon>
        <taxon>Liparis</taxon>
    </lineage>
</organism>
<accession>A0A4Z2HPK1</accession>
<dbReference type="AlphaFoldDB" id="A0A4Z2HPK1"/>
<protein>
    <submittedName>
        <fullName evidence="2">Uncharacterized protein</fullName>
    </submittedName>
</protein>
<feature type="region of interest" description="Disordered" evidence="1">
    <location>
        <begin position="55"/>
        <end position="75"/>
    </location>
</feature>
<feature type="compositionally biased region" description="Polar residues" evidence="1">
    <location>
        <begin position="174"/>
        <end position="183"/>
    </location>
</feature>
<feature type="compositionally biased region" description="Polar residues" evidence="1">
    <location>
        <begin position="128"/>
        <end position="149"/>
    </location>
</feature>
<dbReference type="Proteomes" id="UP000314294">
    <property type="component" value="Unassembled WGS sequence"/>
</dbReference>
<evidence type="ECO:0000313" key="3">
    <source>
        <dbReference type="Proteomes" id="UP000314294"/>
    </source>
</evidence>
<sequence length="230" mass="25847">MKMRLSPSEQPQYTDDLRPYSTLDFTEWRTPSSRRDGREEFEMMAIQLISSTLPGGSLSDSMHPPLRANAADDDENKYRRLLTPITRPLGGAVHDAAECNANPSHSVAKQSVPFQQARLDRNLPNIASPRTQQPPEHSNLPNTATSRTPQPREHRNLPNTATPRTPQLLEHRNSSNTATSRTPQLLEHRNSPNTATPRTPQLPEHCNLPNTATPRTPQTPEHRNFPNTLI</sequence>
<keyword evidence="3" id="KW-1185">Reference proteome</keyword>
<proteinExistence type="predicted"/>
<evidence type="ECO:0000256" key="1">
    <source>
        <dbReference type="SAM" id="MobiDB-lite"/>
    </source>
</evidence>
<feature type="compositionally biased region" description="Polar residues" evidence="1">
    <location>
        <begin position="208"/>
        <end position="230"/>
    </location>
</feature>
<comment type="caution">
    <text evidence="2">The sequence shown here is derived from an EMBL/GenBank/DDBJ whole genome shotgun (WGS) entry which is preliminary data.</text>
</comment>
<feature type="region of interest" description="Disordered" evidence="1">
    <location>
        <begin position="125"/>
        <end position="230"/>
    </location>
</feature>
<dbReference type="EMBL" id="SRLO01000212">
    <property type="protein sequence ID" value="TNN66913.1"/>
    <property type="molecule type" value="Genomic_DNA"/>
</dbReference>
<evidence type="ECO:0000313" key="2">
    <source>
        <dbReference type="EMBL" id="TNN66913.1"/>
    </source>
</evidence>
<gene>
    <name evidence="2" type="ORF">EYF80_022830</name>
</gene>